<sequence>MSGFSLPTLDHLRAQIPPNIDAKYIATEWFTSFTTHASSGNVDEILNLFYDESYWRDILALTWDFRTFIGASKIKQFLHDRLATAKLHNFNLREDSNLVFQRPFPDLAWIQFTFDFQVGSVGDALGIGRLIPQSNGSWKCYCMFTHLEGLQNFPERIGAHRKSDPDHGHWAAQRAKELAFEDSEPTVLIIGAGQNGLQAAARLKMLGVENLVVEKNARIGDNWRGRYEGLCLHGPCWVDHFAYLPFPATWPRYSPASKLANWLETYADALDLNVWTSASVTSAVQDKITKAWTVTVQRTDGTLRVFKTVKHLIFATGLSGGEINMPRYPGMDTFQGEVLHSTSFNRASEFTGKKVAVIGSGTSAHDVAWLCALDGIDVTMYQKSPTFIMTPKNGWEVLLKGSYWEGSPPPDVSDRLSASLPWFLKASGLSQRYRDVIAELDRDLLEGLRAKGFKMDNGYLDAGYSLLPYSRAGGYYLDVGASQMIVDGKIKLKSDSLLDCFTEHTLRFKDGSEIPADVVVFATGSDARSIIRSICGKAVGDRCKRIWGFNEEGEVNGSWRDLGVPGLWYMMGNLPSARFHSLHLALQIKAIEEGVFGDRYPKGDLQSDLV</sequence>
<organism evidence="2 3">
    <name type="scientific">Paramarasmius palmivorus</name>
    <dbReference type="NCBI Taxonomy" id="297713"/>
    <lineage>
        <taxon>Eukaryota</taxon>
        <taxon>Fungi</taxon>
        <taxon>Dikarya</taxon>
        <taxon>Basidiomycota</taxon>
        <taxon>Agaricomycotina</taxon>
        <taxon>Agaricomycetes</taxon>
        <taxon>Agaricomycetidae</taxon>
        <taxon>Agaricales</taxon>
        <taxon>Marasmiineae</taxon>
        <taxon>Marasmiaceae</taxon>
        <taxon>Paramarasmius</taxon>
    </lineage>
</organism>
<accession>A0AAW0BD49</accession>
<gene>
    <name evidence="2" type="ORF">VNI00_016710</name>
</gene>
<dbReference type="InterPro" id="IPR050982">
    <property type="entry name" value="Auxin_biosynth/cation_transpt"/>
</dbReference>
<evidence type="ECO:0000313" key="3">
    <source>
        <dbReference type="Proteomes" id="UP001383192"/>
    </source>
</evidence>
<dbReference type="EMBL" id="JAYKXP010000138">
    <property type="protein sequence ID" value="KAK7023492.1"/>
    <property type="molecule type" value="Genomic_DNA"/>
</dbReference>
<keyword evidence="3" id="KW-1185">Reference proteome</keyword>
<proteinExistence type="predicted"/>
<dbReference type="GO" id="GO:0050660">
    <property type="term" value="F:flavin adenine dinucleotide binding"/>
    <property type="evidence" value="ECO:0007669"/>
    <property type="project" value="TreeGrafter"/>
</dbReference>
<evidence type="ECO:0008006" key="4">
    <source>
        <dbReference type="Google" id="ProtNLM"/>
    </source>
</evidence>
<dbReference type="GO" id="GO:0004497">
    <property type="term" value="F:monooxygenase activity"/>
    <property type="evidence" value="ECO:0007669"/>
    <property type="project" value="TreeGrafter"/>
</dbReference>
<dbReference type="Gene3D" id="3.50.50.60">
    <property type="entry name" value="FAD/NAD(P)-binding domain"/>
    <property type="match status" value="1"/>
</dbReference>
<dbReference type="PRINTS" id="PR00411">
    <property type="entry name" value="PNDRDTASEI"/>
</dbReference>
<dbReference type="PANTHER" id="PTHR43539:SF26">
    <property type="entry name" value="MONOOXYGENASE, PUTATIVE-RELATED"/>
    <property type="match status" value="1"/>
</dbReference>
<evidence type="ECO:0000256" key="1">
    <source>
        <dbReference type="ARBA" id="ARBA00023002"/>
    </source>
</evidence>
<evidence type="ECO:0000313" key="2">
    <source>
        <dbReference type="EMBL" id="KAK7023492.1"/>
    </source>
</evidence>
<dbReference type="Pfam" id="PF13738">
    <property type="entry name" value="Pyr_redox_3"/>
    <property type="match status" value="1"/>
</dbReference>
<keyword evidence="1" id="KW-0560">Oxidoreductase</keyword>
<dbReference type="SUPFAM" id="SSF51905">
    <property type="entry name" value="FAD/NAD(P)-binding domain"/>
    <property type="match status" value="2"/>
</dbReference>
<dbReference type="InterPro" id="IPR036188">
    <property type="entry name" value="FAD/NAD-bd_sf"/>
</dbReference>
<name>A0AAW0BD49_9AGAR</name>
<dbReference type="AlphaFoldDB" id="A0AAW0BD49"/>
<dbReference type="Proteomes" id="UP001383192">
    <property type="component" value="Unassembled WGS sequence"/>
</dbReference>
<dbReference type="PRINTS" id="PR00368">
    <property type="entry name" value="FADPNR"/>
</dbReference>
<comment type="caution">
    <text evidence="2">The sequence shown here is derived from an EMBL/GenBank/DDBJ whole genome shotgun (WGS) entry which is preliminary data.</text>
</comment>
<protein>
    <recommendedName>
        <fullName evidence="4">Flavin-containing monooxygenase</fullName>
    </recommendedName>
</protein>
<dbReference type="PANTHER" id="PTHR43539">
    <property type="entry name" value="FLAVIN-BINDING MONOOXYGENASE-LIKE PROTEIN (AFU_ORTHOLOGUE AFUA_4G09220)"/>
    <property type="match status" value="1"/>
</dbReference>
<reference evidence="2 3" key="1">
    <citation type="submission" date="2024-01" db="EMBL/GenBank/DDBJ databases">
        <title>A draft genome for a cacao thread blight-causing isolate of Paramarasmius palmivorus.</title>
        <authorList>
            <person name="Baruah I.K."/>
            <person name="Bukari Y."/>
            <person name="Amoako-Attah I."/>
            <person name="Meinhardt L.W."/>
            <person name="Bailey B.A."/>
            <person name="Cohen S.P."/>
        </authorList>
    </citation>
    <scope>NUCLEOTIDE SEQUENCE [LARGE SCALE GENOMIC DNA]</scope>
    <source>
        <strain evidence="2 3">GH-12</strain>
    </source>
</reference>